<reference evidence="2" key="1">
    <citation type="journal article" date="2021" name="BMC Genomics">
        <title>Chromosome-level genome assembly and manually-curated proteome of model necrotroph Parastagonospora nodorum Sn15 reveals a genome-wide trove of candidate effector homologs, and redundancy of virulence-related functions within an accessory chromosome.</title>
        <authorList>
            <person name="Bertazzoni S."/>
            <person name="Jones D.A.B."/>
            <person name="Phan H.T."/>
            <person name="Tan K.-C."/>
            <person name="Hane J.K."/>
        </authorList>
    </citation>
    <scope>NUCLEOTIDE SEQUENCE [LARGE SCALE GENOMIC DNA]</scope>
    <source>
        <strain evidence="2">SN15 / ATCC MYA-4574 / FGSC 10173)</strain>
    </source>
</reference>
<sequence>MLASMTRIEFPFAHADPDALCSLLMLRSLPALLQASARVYIQALDETNQEILTIPTSLPSIRSLVGKAMREVSDLTILGISEAAPTGSAVYTISSVAAVFFDIKGHVDIDVEISRAMAKLQKAMGAVNHQKVMAVPDYQDKVSGAVKEGDKEKLRVAETEVGNLQYSIEQFEQLNYSLGILW</sequence>
<proteinExistence type="predicted"/>
<dbReference type="OrthoDB" id="5424744at2759"/>
<dbReference type="EMBL" id="CP069045">
    <property type="protein sequence ID" value="QRD07677.1"/>
    <property type="molecule type" value="Genomic_DNA"/>
</dbReference>
<dbReference type="RefSeq" id="XP_001806392.1">
    <property type="nucleotide sequence ID" value="XM_001806340.1"/>
</dbReference>
<dbReference type="Proteomes" id="UP000663193">
    <property type="component" value="Chromosome 23"/>
</dbReference>
<protein>
    <submittedName>
        <fullName evidence="1">Uncharacterized protein</fullName>
    </submittedName>
</protein>
<organism evidence="1 2">
    <name type="scientific">Phaeosphaeria nodorum (strain SN15 / ATCC MYA-4574 / FGSC 10173)</name>
    <name type="common">Glume blotch fungus</name>
    <name type="synonym">Parastagonospora nodorum</name>
    <dbReference type="NCBI Taxonomy" id="321614"/>
    <lineage>
        <taxon>Eukaryota</taxon>
        <taxon>Fungi</taxon>
        <taxon>Dikarya</taxon>
        <taxon>Ascomycota</taxon>
        <taxon>Pezizomycotina</taxon>
        <taxon>Dothideomycetes</taxon>
        <taxon>Pleosporomycetidae</taxon>
        <taxon>Pleosporales</taxon>
        <taxon>Pleosporineae</taxon>
        <taxon>Phaeosphaeriaceae</taxon>
        <taxon>Parastagonospora</taxon>
    </lineage>
</organism>
<dbReference type="VEuPathDB" id="FungiDB:JI435_162680"/>
<name>A0A7U2ID49_PHANO</name>
<evidence type="ECO:0000313" key="2">
    <source>
        <dbReference type="Proteomes" id="UP000663193"/>
    </source>
</evidence>
<dbReference type="KEGG" id="pno:SNOG_16268"/>
<accession>A0A7U2ID49</accession>
<dbReference type="AlphaFoldDB" id="A0A7U2ID49"/>
<gene>
    <name evidence="1" type="ORF">JI435_162680</name>
</gene>
<keyword evidence="2" id="KW-1185">Reference proteome</keyword>
<evidence type="ECO:0000313" key="1">
    <source>
        <dbReference type="EMBL" id="QRD07677.1"/>
    </source>
</evidence>